<dbReference type="PROSITE" id="PS51746">
    <property type="entry name" value="PPM_2"/>
    <property type="match status" value="1"/>
</dbReference>
<dbReference type="Gene3D" id="3.30.200.20">
    <property type="entry name" value="Phosphorylase Kinase, domain 1"/>
    <property type="match status" value="1"/>
</dbReference>
<dbReference type="PANTHER" id="PTHR47992">
    <property type="entry name" value="PROTEIN PHOSPHATASE"/>
    <property type="match status" value="1"/>
</dbReference>
<sequence length="395" mass="43983">MTWSIGISVGQYSDRGRKAVNQDFHGFCMPAEPQRGLKGIAFAVADGIGSSAVSHIASETAVRNFLDDYYCTSEAWSVRTAGEQVLNAINSWLWAQTRRSEHRYDRDRGYVCTLSALVLKGEQAHLFHVGDSRIYRLRDGALEQLTHDHRLWLSSRESYLSRALGSAKTLELDYRRLALRAGDIFILTTDGVHEYVDADAIVAAVQAHPDDLDAAAQATACQALDRGSPDNLTLQILRIDSLPRLEVRDFERQAGQLPLPPLLEAGQAFDGYRIVRELHASSRSHVYLAEDEQSGARVALKIPSIDQRDDPAYLERLLLEEWIARRLDSPHVLAAARPARGRGYLYTATEYVEGRTLAQWLRDTPAPTSKRCAASSSRSPAACAPFTAWRCCTRT</sequence>
<feature type="domain" description="PPM-type phosphatase" evidence="2">
    <location>
        <begin position="8"/>
        <end position="239"/>
    </location>
</feature>
<dbReference type="PROSITE" id="PS50011">
    <property type="entry name" value="PROTEIN_KINASE_DOM"/>
    <property type="match status" value="1"/>
</dbReference>
<dbReference type="InterPro" id="IPR011009">
    <property type="entry name" value="Kinase-like_dom_sf"/>
</dbReference>
<evidence type="ECO:0000313" key="4">
    <source>
        <dbReference type="Proteomes" id="UP001596422"/>
    </source>
</evidence>
<organism evidence="3 4">
    <name type="scientific">Marinobacterium aestuariivivens</name>
    <dbReference type="NCBI Taxonomy" id="1698799"/>
    <lineage>
        <taxon>Bacteria</taxon>
        <taxon>Pseudomonadati</taxon>
        <taxon>Pseudomonadota</taxon>
        <taxon>Gammaproteobacteria</taxon>
        <taxon>Oceanospirillales</taxon>
        <taxon>Oceanospirillaceae</taxon>
        <taxon>Marinobacterium</taxon>
    </lineage>
</organism>
<dbReference type="SMART" id="SM00332">
    <property type="entry name" value="PP2Cc"/>
    <property type="match status" value="1"/>
</dbReference>
<evidence type="ECO:0000313" key="3">
    <source>
        <dbReference type="EMBL" id="MFC6669445.1"/>
    </source>
</evidence>
<dbReference type="Gene3D" id="3.60.40.10">
    <property type="entry name" value="PPM-type phosphatase domain"/>
    <property type="match status" value="1"/>
</dbReference>
<comment type="caution">
    <text evidence="3">The sequence shown here is derived from an EMBL/GenBank/DDBJ whole genome shotgun (WGS) entry which is preliminary data.</text>
</comment>
<dbReference type="InterPro" id="IPR036457">
    <property type="entry name" value="PPM-type-like_dom_sf"/>
</dbReference>
<name>A0ABW1ZW79_9GAMM</name>
<dbReference type="InterPro" id="IPR015655">
    <property type="entry name" value="PP2C"/>
</dbReference>
<gene>
    <name evidence="3" type="ORF">ACFQDL_04525</name>
</gene>
<keyword evidence="4" id="KW-1185">Reference proteome</keyword>
<dbReference type="EMBL" id="JBHSWE010000001">
    <property type="protein sequence ID" value="MFC6669445.1"/>
    <property type="molecule type" value="Genomic_DNA"/>
</dbReference>
<dbReference type="SUPFAM" id="SSF56112">
    <property type="entry name" value="Protein kinase-like (PK-like)"/>
    <property type="match status" value="1"/>
</dbReference>
<accession>A0ABW1ZW79</accession>
<dbReference type="SUPFAM" id="SSF81606">
    <property type="entry name" value="PP2C-like"/>
    <property type="match status" value="1"/>
</dbReference>
<dbReference type="InterPro" id="IPR000719">
    <property type="entry name" value="Prot_kinase_dom"/>
</dbReference>
<dbReference type="SMART" id="SM00331">
    <property type="entry name" value="PP2C_SIG"/>
    <property type="match status" value="1"/>
</dbReference>
<evidence type="ECO:0000259" key="1">
    <source>
        <dbReference type="PROSITE" id="PS50011"/>
    </source>
</evidence>
<dbReference type="Pfam" id="PF13672">
    <property type="entry name" value="PP2C_2"/>
    <property type="match status" value="1"/>
</dbReference>
<dbReference type="Proteomes" id="UP001596422">
    <property type="component" value="Unassembled WGS sequence"/>
</dbReference>
<feature type="domain" description="Protein kinase" evidence="1">
    <location>
        <begin position="272"/>
        <end position="395"/>
    </location>
</feature>
<proteinExistence type="predicted"/>
<evidence type="ECO:0000259" key="2">
    <source>
        <dbReference type="PROSITE" id="PS51746"/>
    </source>
</evidence>
<dbReference type="RefSeq" id="WP_379908002.1">
    <property type="nucleotide sequence ID" value="NZ_JBHSWE010000001.1"/>
</dbReference>
<dbReference type="CDD" id="cd00143">
    <property type="entry name" value="PP2Cc"/>
    <property type="match status" value="1"/>
</dbReference>
<reference evidence="4" key="1">
    <citation type="journal article" date="2019" name="Int. J. Syst. Evol. Microbiol.">
        <title>The Global Catalogue of Microorganisms (GCM) 10K type strain sequencing project: providing services to taxonomists for standard genome sequencing and annotation.</title>
        <authorList>
            <consortium name="The Broad Institute Genomics Platform"/>
            <consortium name="The Broad Institute Genome Sequencing Center for Infectious Disease"/>
            <person name="Wu L."/>
            <person name="Ma J."/>
        </authorList>
    </citation>
    <scope>NUCLEOTIDE SEQUENCE [LARGE SCALE GENOMIC DNA]</scope>
    <source>
        <strain evidence="4">NBRC 111756</strain>
    </source>
</reference>
<protein>
    <submittedName>
        <fullName evidence="3">Protein phosphatase 2C domain-containing protein</fullName>
    </submittedName>
</protein>
<dbReference type="InterPro" id="IPR001932">
    <property type="entry name" value="PPM-type_phosphatase-like_dom"/>
</dbReference>